<dbReference type="eggNOG" id="COG2897">
    <property type="taxonomic scope" value="Bacteria"/>
</dbReference>
<dbReference type="InterPro" id="IPR036873">
    <property type="entry name" value="Rhodanese-like_dom_sf"/>
</dbReference>
<dbReference type="InterPro" id="IPR051126">
    <property type="entry name" value="Thiosulfate_sulfurtransferase"/>
</dbReference>
<keyword evidence="5" id="KW-0808">Transferase</keyword>
<evidence type="ECO:0000256" key="1">
    <source>
        <dbReference type="ARBA" id="ARBA00012245"/>
    </source>
</evidence>
<reference evidence="6" key="1">
    <citation type="journal article" date="2008" name="Genome Res.">
        <title>The genome of Pelotomaculum thermopropionicum reveals niche-associated evolution in anaerobic microbiota.</title>
        <authorList>
            <person name="Kosaka T."/>
            <person name="Kato S."/>
            <person name="Shimoyama T."/>
            <person name="Ishii S."/>
            <person name="Abe T."/>
            <person name="Watanabe K."/>
        </authorList>
    </citation>
    <scope>NUCLEOTIDE SEQUENCE [LARGE SCALE GENOMIC DNA]</scope>
    <source>
        <strain evidence="6">DSM 13744 / JCM 10971 / SI</strain>
    </source>
</reference>
<dbReference type="AlphaFoldDB" id="A5D3B1"/>
<dbReference type="InterPro" id="IPR001763">
    <property type="entry name" value="Rhodanese-like_dom"/>
</dbReference>
<evidence type="ECO:0000259" key="4">
    <source>
        <dbReference type="PROSITE" id="PS50206"/>
    </source>
</evidence>
<keyword evidence="2" id="KW-0677">Repeat</keyword>
<feature type="domain" description="Rhodanese" evidence="4">
    <location>
        <begin position="220"/>
        <end position="324"/>
    </location>
</feature>
<protein>
    <recommendedName>
        <fullName evidence="1">thiosulfate sulfurtransferase</fullName>
        <ecNumber evidence="1">2.8.1.1</ecNumber>
    </recommendedName>
</protein>
<dbReference type="Gene3D" id="3.40.250.10">
    <property type="entry name" value="Rhodanese-like domain"/>
    <property type="match status" value="2"/>
</dbReference>
<dbReference type="PROSITE" id="PS51257">
    <property type="entry name" value="PROKAR_LIPOPROTEIN"/>
    <property type="match status" value="1"/>
</dbReference>
<dbReference type="Proteomes" id="UP000006556">
    <property type="component" value="Chromosome"/>
</dbReference>
<evidence type="ECO:0000256" key="2">
    <source>
        <dbReference type="ARBA" id="ARBA00022737"/>
    </source>
</evidence>
<dbReference type="PROSITE" id="PS50206">
    <property type="entry name" value="RHODANESE_3"/>
    <property type="match status" value="2"/>
</dbReference>
<evidence type="ECO:0000313" key="5">
    <source>
        <dbReference type="EMBL" id="BAF59272.1"/>
    </source>
</evidence>
<dbReference type="EC" id="2.8.1.1" evidence="1"/>
<keyword evidence="6" id="KW-1185">Reference proteome</keyword>
<evidence type="ECO:0000256" key="3">
    <source>
        <dbReference type="ARBA" id="ARBA00047549"/>
    </source>
</evidence>
<feature type="domain" description="Rhodanese" evidence="4">
    <location>
        <begin position="76"/>
        <end position="186"/>
    </location>
</feature>
<dbReference type="PANTHER" id="PTHR43855:SF1">
    <property type="entry name" value="THIOSULFATE SULFURTRANSFERASE"/>
    <property type="match status" value="1"/>
</dbReference>
<dbReference type="PANTHER" id="PTHR43855">
    <property type="entry name" value="THIOSULFATE SULFURTRANSFERASE"/>
    <property type="match status" value="1"/>
</dbReference>
<sequence>MRRLYPAGLAAVLFILAAATILIAAGCYHKTAAPVPVTVEEKKEDPLPRLAAEEKIAGYARPGALISVYELSRRLDDPGTFIIDTRGRSFKVLQASYPAGHIPGAVPALHSNYCHPTYQGRIGTPLQLQDFLGRLGAGTGNEIILYGNDGLQARLYWALKMYGYDQVRILDGGLDKWKEAGFDVAIAATRRPPGTFEFDLAGSKAEQMMATAYEVAAAIGNSGYVIIDARRNDEYLYKHIPGSINLSSEELFNQDRTFKPAHELRALAESKKITPDKKILVYSNSGVRSSLVWFALSELLGYPEVKNYDGSLQEWVKLERETEKGLQTARPEPEKRRQ</sequence>
<dbReference type="GO" id="GO:0004792">
    <property type="term" value="F:thiosulfate-cyanide sulfurtransferase activity"/>
    <property type="evidence" value="ECO:0007669"/>
    <property type="project" value="UniProtKB-EC"/>
</dbReference>
<accession>A5D3B1</accession>
<dbReference type="STRING" id="370438.PTH_1091"/>
<organism evidence="5 6">
    <name type="scientific">Pelotomaculum thermopropionicum (strain DSM 13744 / JCM 10971 / SI)</name>
    <dbReference type="NCBI Taxonomy" id="370438"/>
    <lineage>
        <taxon>Bacteria</taxon>
        <taxon>Bacillati</taxon>
        <taxon>Bacillota</taxon>
        <taxon>Clostridia</taxon>
        <taxon>Eubacteriales</taxon>
        <taxon>Desulfotomaculaceae</taxon>
        <taxon>Pelotomaculum</taxon>
    </lineage>
</organism>
<comment type="catalytic activity">
    <reaction evidence="3">
        <text>thiosulfate + hydrogen cyanide = thiocyanate + sulfite + 2 H(+)</text>
        <dbReference type="Rhea" id="RHEA:16881"/>
        <dbReference type="ChEBI" id="CHEBI:15378"/>
        <dbReference type="ChEBI" id="CHEBI:17359"/>
        <dbReference type="ChEBI" id="CHEBI:18022"/>
        <dbReference type="ChEBI" id="CHEBI:18407"/>
        <dbReference type="ChEBI" id="CHEBI:33542"/>
        <dbReference type="EC" id="2.8.1.1"/>
    </reaction>
</comment>
<dbReference type="SMART" id="SM00450">
    <property type="entry name" value="RHOD"/>
    <property type="match status" value="2"/>
</dbReference>
<evidence type="ECO:0000313" key="6">
    <source>
        <dbReference type="Proteomes" id="UP000006556"/>
    </source>
</evidence>
<name>A5D3B1_PELTS</name>
<dbReference type="KEGG" id="pth:PTH_1091"/>
<dbReference type="Pfam" id="PF00581">
    <property type="entry name" value="Rhodanese"/>
    <property type="match status" value="2"/>
</dbReference>
<dbReference type="HOGENOM" id="CLU_031618_1_0_9"/>
<dbReference type="CDD" id="cd01449">
    <property type="entry name" value="TST_Repeat_2"/>
    <property type="match status" value="1"/>
</dbReference>
<dbReference type="SUPFAM" id="SSF52821">
    <property type="entry name" value="Rhodanese/Cell cycle control phosphatase"/>
    <property type="match status" value="2"/>
</dbReference>
<gene>
    <name evidence="5" type="primary">SseA</name>
    <name evidence="5" type="ordered locus">PTH_1091</name>
</gene>
<proteinExistence type="predicted"/>
<dbReference type="CDD" id="cd01448">
    <property type="entry name" value="TST_Repeat_1"/>
    <property type="match status" value="1"/>
</dbReference>
<dbReference type="EMBL" id="AP009389">
    <property type="protein sequence ID" value="BAF59272.1"/>
    <property type="molecule type" value="Genomic_DNA"/>
</dbReference>